<evidence type="ECO:0000259" key="9">
    <source>
        <dbReference type="PROSITE" id="PS50103"/>
    </source>
</evidence>
<feature type="zinc finger region" description="C3H1-type" evidence="7">
    <location>
        <begin position="19"/>
        <end position="45"/>
    </location>
</feature>
<evidence type="ECO:0000256" key="2">
    <source>
        <dbReference type="ARBA" id="ARBA00022723"/>
    </source>
</evidence>
<dbReference type="InterPro" id="IPR044715">
    <property type="entry name" value="WDR86-like"/>
</dbReference>
<dbReference type="Gene3D" id="2.130.10.10">
    <property type="entry name" value="YVTN repeat-like/Quinoprotein amine dehydrogenase"/>
    <property type="match status" value="2"/>
</dbReference>
<dbReference type="PRINTS" id="PR00320">
    <property type="entry name" value="GPROTEINBRPT"/>
</dbReference>
<dbReference type="PANTHER" id="PTHR44489">
    <property type="match status" value="1"/>
</dbReference>
<gene>
    <name evidence="10" type="ORF">Tsubulata_032621</name>
</gene>
<dbReference type="SUPFAM" id="SSF90229">
    <property type="entry name" value="CCCH zinc finger"/>
    <property type="match status" value="1"/>
</dbReference>
<dbReference type="SMART" id="SM00356">
    <property type="entry name" value="ZnF_C3H1"/>
    <property type="match status" value="2"/>
</dbReference>
<dbReference type="SMART" id="SM00320">
    <property type="entry name" value="WD40"/>
    <property type="match status" value="6"/>
</dbReference>
<sequence>MASVKNVRFHNRFGGGGPARSNEVCKFYKRGTCNKNPCAYLHVDSPPTDARLGVLKQFHPYSKGKLRNGAYPAVKSSLVWTSQVGGPEAQNPKKGSDFGSKCIRRNYIFERSLAVATGDCGSGRRSDPPKKLPNLPFEKAAAGDSAPKEESAQGRLNRSTEAQSVKLPVPSPKKAVVSAAGDSAPEVGSAEKNLIHVTANQLRKLPVSNPKSFPVSAPVNGESGVENTQESAIASTEEVRLKKIRELQQCHLNSSVLPDERIVYEDKTEQKTAERPCERWMSGNCEKGDHCQFLHSWFRGYGFSMLAKLSGHSQALSGIALPSDSDKLLSGSSDGTVRVWDCLTGLPTQIINLGEKVGSLISEGAWVFVGMPNVVKAWNIKSGAECVLDGPVGQVQAMAVGLDMLFAGAQSGIISVWKGSTGNPNPFQLAASLKGHLSSVICLAVRANRLYSGSTDRTIRVWCLDSLECIHILNGHTDAVMSLIWSNQYLLSCSLDRTIKVWSSTEGDKLEVTYTHSEEDGAIALCGVTDGEHNPILLCSSMDDSVRLYELPSFAERGRIFSEKEVRIVQAGPSGLFFTGDGSGMLTVWKLAEARPLAS</sequence>
<dbReference type="InterPro" id="IPR001680">
    <property type="entry name" value="WD40_rpt"/>
</dbReference>
<dbReference type="PANTHER" id="PTHR44489:SF14">
    <property type="entry name" value="ZINC FINGER CCCH DOMAIN-CONTAINING PROTEIN 59-RELATED"/>
    <property type="match status" value="1"/>
</dbReference>
<accession>A0A9Q0G4J7</accession>
<dbReference type="PROSITE" id="PS50082">
    <property type="entry name" value="WD_REPEATS_2"/>
    <property type="match status" value="3"/>
</dbReference>
<keyword evidence="4 7" id="KW-0863">Zinc-finger</keyword>
<evidence type="ECO:0000256" key="7">
    <source>
        <dbReference type="PROSITE-ProRule" id="PRU00723"/>
    </source>
</evidence>
<dbReference type="InterPro" id="IPR036855">
    <property type="entry name" value="Znf_CCCH_sf"/>
</dbReference>
<proteinExistence type="predicted"/>
<feature type="compositionally biased region" description="Polar residues" evidence="8">
    <location>
        <begin position="154"/>
        <end position="163"/>
    </location>
</feature>
<keyword evidence="5 7" id="KW-0862">Zinc</keyword>
<feature type="repeat" description="WD" evidence="6">
    <location>
        <begin position="309"/>
        <end position="341"/>
    </location>
</feature>
<dbReference type="InterPro" id="IPR020472">
    <property type="entry name" value="WD40_PAC1"/>
</dbReference>
<evidence type="ECO:0000256" key="3">
    <source>
        <dbReference type="ARBA" id="ARBA00022737"/>
    </source>
</evidence>
<evidence type="ECO:0000256" key="5">
    <source>
        <dbReference type="ARBA" id="ARBA00022833"/>
    </source>
</evidence>
<dbReference type="OrthoDB" id="59941at2759"/>
<feature type="zinc finger region" description="C3H1-type" evidence="7">
    <location>
        <begin position="271"/>
        <end position="298"/>
    </location>
</feature>
<dbReference type="PROSITE" id="PS50103">
    <property type="entry name" value="ZF_C3H1"/>
    <property type="match status" value="2"/>
</dbReference>
<dbReference type="InterPro" id="IPR015943">
    <property type="entry name" value="WD40/YVTN_repeat-like_dom_sf"/>
</dbReference>
<evidence type="ECO:0000256" key="1">
    <source>
        <dbReference type="ARBA" id="ARBA00022574"/>
    </source>
</evidence>
<dbReference type="SUPFAM" id="SSF50978">
    <property type="entry name" value="WD40 repeat-like"/>
    <property type="match status" value="1"/>
</dbReference>
<evidence type="ECO:0000256" key="4">
    <source>
        <dbReference type="ARBA" id="ARBA00022771"/>
    </source>
</evidence>
<keyword evidence="11" id="KW-1185">Reference proteome</keyword>
<keyword evidence="2 7" id="KW-0479">Metal-binding</keyword>
<comment type="caution">
    <text evidence="10">The sequence shown here is derived from an EMBL/GenBank/DDBJ whole genome shotgun (WGS) entry which is preliminary data.</text>
</comment>
<dbReference type="GO" id="GO:0008270">
    <property type="term" value="F:zinc ion binding"/>
    <property type="evidence" value="ECO:0007669"/>
    <property type="project" value="UniProtKB-KW"/>
</dbReference>
<protein>
    <recommendedName>
        <fullName evidence="9">C3H1-type domain-containing protein</fullName>
    </recommendedName>
</protein>
<dbReference type="EMBL" id="JAKUCV010002552">
    <property type="protein sequence ID" value="KAJ4842199.1"/>
    <property type="molecule type" value="Genomic_DNA"/>
</dbReference>
<feature type="repeat" description="WD" evidence="6">
    <location>
        <begin position="473"/>
        <end position="512"/>
    </location>
</feature>
<feature type="region of interest" description="Disordered" evidence="8">
    <location>
        <begin position="118"/>
        <end position="170"/>
    </location>
</feature>
<dbReference type="AlphaFoldDB" id="A0A9Q0G4J7"/>
<name>A0A9Q0G4J7_9ROSI</name>
<feature type="repeat" description="WD" evidence="6">
    <location>
        <begin position="433"/>
        <end position="472"/>
    </location>
</feature>
<dbReference type="PROSITE" id="PS50294">
    <property type="entry name" value="WD_REPEATS_REGION"/>
    <property type="match status" value="3"/>
</dbReference>
<keyword evidence="3" id="KW-0677">Repeat</keyword>
<dbReference type="InterPro" id="IPR000571">
    <property type="entry name" value="Znf_CCCH"/>
</dbReference>
<dbReference type="Proteomes" id="UP001141552">
    <property type="component" value="Unassembled WGS sequence"/>
</dbReference>
<evidence type="ECO:0000313" key="11">
    <source>
        <dbReference type="Proteomes" id="UP001141552"/>
    </source>
</evidence>
<evidence type="ECO:0000313" key="10">
    <source>
        <dbReference type="EMBL" id="KAJ4842199.1"/>
    </source>
</evidence>
<feature type="domain" description="C3H1-type" evidence="9">
    <location>
        <begin position="19"/>
        <end position="45"/>
    </location>
</feature>
<keyword evidence="1 6" id="KW-0853">WD repeat</keyword>
<evidence type="ECO:0000256" key="6">
    <source>
        <dbReference type="PROSITE-ProRule" id="PRU00221"/>
    </source>
</evidence>
<reference evidence="10" key="1">
    <citation type="submission" date="2022-02" db="EMBL/GenBank/DDBJ databases">
        <authorList>
            <person name="Henning P.M."/>
            <person name="McCubbin A.G."/>
            <person name="Shore J.S."/>
        </authorList>
    </citation>
    <scope>NUCLEOTIDE SEQUENCE</scope>
    <source>
        <strain evidence="10">F60SS</strain>
        <tissue evidence="10">Leaves</tissue>
    </source>
</reference>
<feature type="domain" description="C3H1-type" evidence="9">
    <location>
        <begin position="271"/>
        <end position="298"/>
    </location>
</feature>
<reference evidence="10" key="2">
    <citation type="journal article" date="2023" name="Plants (Basel)">
        <title>Annotation of the Turnera subulata (Passifloraceae) Draft Genome Reveals the S-Locus Evolved after the Divergence of Turneroideae from Passifloroideae in a Stepwise Manner.</title>
        <authorList>
            <person name="Henning P.M."/>
            <person name="Roalson E.H."/>
            <person name="Mir W."/>
            <person name="McCubbin A.G."/>
            <person name="Shore J.S."/>
        </authorList>
    </citation>
    <scope>NUCLEOTIDE SEQUENCE</scope>
    <source>
        <strain evidence="10">F60SS</strain>
    </source>
</reference>
<dbReference type="Pfam" id="PF00400">
    <property type="entry name" value="WD40"/>
    <property type="match status" value="3"/>
</dbReference>
<evidence type="ECO:0000256" key="8">
    <source>
        <dbReference type="SAM" id="MobiDB-lite"/>
    </source>
</evidence>
<dbReference type="InterPro" id="IPR036322">
    <property type="entry name" value="WD40_repeat_dom_sf"/>
</dbReference>
<organism evidence="10 11">
    <name type="scientific">Turnera subulata</name>
    <dbReference type="NCBI Taxonomy" id="218843"/>
    <lineage>
        <taxon>Eukaryota</taxon>
        <taxon>Viridiplantae</taxon>
        <taxon>Streptophyta</taxon>
        <taxon>Embryophyta</taxon>
        <taxon>Tracheophyta</taxon>
        <taxon>Spermatophyta</taxon>
        <taxon>Magnoliopsida</taxon>
        <taxon>eudicotyledons</taxon>
        <taxon>Gunneridae</taxon>
        <taxon>Pentapetalae</taxon>
        <taxon>rosids</taxon>
        <taxon>fabids</taxon>
        <taxon>Malpighiales</taxon>
        <taxon>Passifloraceae</taxon>
        <taxon>Turnera</taxon>
    </lineage>
</organism>